<sequence>MQTWSESQVSRPFSPFLKSLFFRLNDQKTDRFKAGIRKTLKFKLLLTAHYSSTPSSESFAARPPLISIPLNQKAIKPGRF</sequence>
<accession>D6WUJ7</accession>
<dbReference type="Proteomes" id="UP000007266">
    <property type="component" value="Linkage group 8"/>
</dbReference>
<dbReference type="HOGENOM" id="CLU_2592880_0_0_1"/>
<evidence type="ECO:0000313" key="2">
    <source>
        <dbReference type="Proteomes" id="UP000007266"/>
    </source>
</evidence>
<reference evidence="1 2" key="2">
    <citation type="journal article" date="2010" name="Nucleic Acids Res.">
        <title>BeetleBase in 2010: revisions to provide comprehensive genomic information for Tribolium castaneum.</title>
        <authorList>
            <person name="Kim H.S."/>
            <person name="Murphy T."/>
            <person name="Xia J."/>
            <person name="Caragea D."/>
            <person name="Park Y."/>
            <person name="Beeman R.W."/>
            <person name="Lorenzen M.D."/>
            <person name="Butcher S."/>
            <person name="Manak J.R."/>
            <person name="Brown S.J."/>
        </authorList>
    </citation>
    <scope>GENOME REANNOTATION</scope>
    <source>
        <strain evidence="1 2">Georgia GA2</strain>
    </source>
</reference>
<dbReference type="InParanoid" id="D6WUJ7"/>
<dbReference type="AlphaFoldDB" id="D6WUJ7"/>
<name>D6WUJ7_TRICA</name>
<dbReference type="EMBL" id="KQ971357">
    <property type="protein sequence ID" value="EFA08373.1"/>
    <property type="molecule type" value="Genomic_DNA"/>
</dbReference>
<reference evidence="1 2" key="1">
    <citation type="journal article" date="2008" name="Nature">
        <title>The genome of the model beetle and pest Tribolium castaneum.</title>
        <authorList>
            <consortium name="Tribolium Genome Sequencing Consortium"/>
            <person name="Richards S."/>
            <person name="Gibbs R.A."/>
            <person name="Weinstock G.M."/>
            <person name="Brown S.J."/>
            <person name="Denell R."/>
            <person name="Beeman R.W."/>
            <person name="Gibbs R."/>
            <person name="Beeman R.W."/>
            <person name="Brown S.J."/>
            <person name="Bucher G."/>
            <person name="Friedrich M."/>
            <person name="Grimmelikhuijzen C.J."/>
            <person name="Klingler M."/>
            <person name="Lorenzen M."/>
            <person name="Richards S."/>
            <person name="Roth S."/>
            <person name="Schroder R."/>
            <person name="Tautz D."/>
            <person name="Zdobnov E.M."/>
            <person name="Muzny D."/>
            <person name="Gibbs R.A."/>
            <person name="Weinstock G.M."/>
            <person name="Attaway T."/>
            <person name="Bell S."/>
            <person name="Buhay C.J."/>
            <person name="Chandrabose M.N."/>
            <person name="Chavez D."/>
            <person name="Clerk-Blankenburg K.P."/>
            <person name="Cree A."/>
            <person name="Dao M."/>
            <person name="Davis C."/>
            <person name="Chacko J."/>
            <person name="Dinh H."/>
            <person name="Dugan-Rocha S."/>
            <person name="Fowler G."/>
            <person name="Garner T.T."/>
            <person name="Garnes J."/>
            <person name="Gnirke A."/>
            <person name="Hawes A."/>
            <person name="Hernandez J."/>
            <person name="Hines S."/>
            <person name="Holder M."/>
            <person name="Hume J."/>
            <person name="Jhangiani S.N."/>
            <person name="Joshi V."/>
            <person name="Khan Z.M."/>
            <person name="Jackson L."/>
            <person name="Kovar C."/>
            <person name="Kowis A."/>
            <person name="Lee S."/>
            <person name="Lewis L.R."/>
            <person name="Margolis J."/>
            <person name="Morgan M."/>
            <person name="Nazareth L.V."/>
            <person name="Nguyen N."/>
            <person name="Okwuonu G."/>
            <person name="Parker D."/>
            <person name="Richards S."/>
            <person name="Ruiz S.J."/>
            <person name="Santibanez J."/>
            <person name="Savard J."/>
            <person name="Scherer S.E."/>
            <person name="Schneider B."/>
            <person name="Sodergren E."/>
            <person name="Tautz D."/>
            <person name="Vattahil S."/>
            <person name="Villasana D."/>
            <person name="White C.S."/>
            <person name="Wright R."/>
            <person name="Park Y."/>
            <person name="Beeman R.W."/>
            <person name="Lord J."/>
            <person name="Oppert B."/>
            <person name="Lorenzen M."/>
            <person name="Brown S."/>
            <person name="Wang L."/>
            <person name="Savard J."/>
            <person name="Tautz D."/>
            <person name="Richards S."/>
            <person name="Weinstock G."/>
            <person name="Gibbs R.A."/>
            <person name="Liu Y."/>
            <person name="Worley K."/>
            <person name="Weinstock G."/>
            <person name="Elsik C.G."/>
            <person name="Reese J.T."/>
            <person name="Elhaik E."/>
            <person name="Landan G."/>
            <person name="Graur D."/>
            <person name="Arensburger P."/>
            <person name="Atkinson P."/>
            <person name="Beeman R.W."/>
            <person name="Beidler J."/>
            <person name="Brown S.J."/>
            <person name="Demuth J.P."/>
            <person name="Drury D.W."/>
            <person name="Du Y.Z."/>
            <person name="Fujiwara H."/>
            <person name="Lorenzen M."/>
            <person name="Maselli V."/>
            <person name="Osanai M."/>
            <person name="Park Y."/>
            <person name="Robertson H.M."/>
            <person name="Tu Z."/>
            <person name="Wang J.J."/>
            <person name="Wang S."/>
            <person name="Richards S."/>
            <person name="Song H."/>
            <person name="Zhang L."/>
            <person name="Sodergren E."/>
            <person name="Werner D."/>
            <person name="Stanke M."/>
            <person name="Morgenstern B."/>
            <person name="Solovyev V."/>
            <person name="Kosarev P."/>
            <person name="Brown G."/>
            <person name="Chen H.C."/>
            <person name="Ermolaeva O."/>
            <person name="Hlavina W."/>
            <person name="Kapustin Y."/>
            <person name="Kiryutin B."/>
            <person name="Kitts P."/>
            <person name="Maglott D."/>
            <person name="Pruitt K."/>
            <person name="Sapojnikov V."/>
            <person name="Souvorov A."/>
            <person name="Mackey A.J."/>
            <person name="Waterhouse R.M."/>
            <person name="Wyder S."/>
            <person name="Zdobnov E.M."/>
            <person name="Zdobnov E.M."/>
            <person name="Wyder S."/>
            <person name="Kriventseva E.V."/>
            <person name="Kadowaki T."/>
            <person name="Bork P."/>
            <person name="Aranda M."/>
            <person name="Bao R."/>
            <person name="Beermann A."/>
            <person name="Berns N."/>
            <person name="Bolognesi R."/>
            <person name="Bonneton F."/>
            <person name="Bopp D."/>
            <person name="Brown S.J."/>
            <person name="Bucher G."/>
            <person name="Butts T."/>
            <person name="Chaumot A."/>
            <person name="Denell R.E."/>
            <person name="Ferrier D.E."/>
            <person name="Friedrich M."/>
            <person name="Gordon C.M."/>
            <person name="Jindra M."/>
            <person name="Klingler M."/>
            <person name="Lan Q."/>
            <person name="Lattorff H.M."/>
            <person name="Laudet V."/>
            <person name="von Levetsow C."/>
            <person name="Liu Z."/>
            <person name="Lutz R."/>
            <person name="Lynch J.A."/>
            <person name="da Fonseca R.N."/>
            <person name="Posnien N."/>
            <person name="Reuter R."/>
            <person name="Roth S."/>
            <person name="Savard J."/>
            <person name="Schinko J.B."/>
            <person name="Schmitt C."/>
            <person name="Schoppmeier M."/>
            <person name="Schroder R."/>
            <person name="Shippy T.D."/>
            <person name="Simonnet F."/>
            <person name="Marques-Souza H."/>
            <person name="Tautz D."/>
            <person name="Tomoyasu Y."/>
            <person name="Trauner J."/>
            <person name="Van der Zee M."/>
            <person name="Vervoort M."/>
            <person name="Wittkopp N."/>
            <person name="Wimmer E.A."/>
            <person name="Yang X."/>
            <person name="Jones A.K."/>
            <person name="Sattelle D.B."/>
            <person name="Ebert P.R."/>
            <person name="Nelson D."/>
            <person name="Scott J.G."/>
            <person name="Beeman R.W."/>
            <person name="Muthukrishnan S."/>
            <person name="Kramer K.J."/>
            <person name="Arakane Y."/>
            <person name="Beeman R.W."/>
            <person name="Zhu Q."/>
            <person name="Hogenkamp D."/>
            <person name="Dixit R."/>
            <person name="Oppert B."/>
            <person name="Jiang H."/>
            <person name="Zou Z."/>
            <person name="Marshall J."/>
            <person name="Elpidina E."/>
            <person name="Vinokurov K."/>
            <person name="Oppert C."/>
            <person name="Zou Z."/>
            <person name="Evans J."/>
            <person name="Lu Z."/>
            <person name="Zhao P."/>
            <person name="Sumathipala N."/>
            <person name="Altincicek B."/>
            <person name="Vilcinskas A."/>
            <person name="Williams M."/>
            <person name="Hultmark D."/>
            <person name="Hetru C."/>
            <person name="Jiang H."/>
            <person name="Grimmelikhuijzen C.J."/>
            <person name="Hauser F."/>
            <person name="Cazzamali G."/>
            <person name="Williamson M."/>
            <person name="Park Y."/>
            <person name="Li B."/>
            <person name="Tanaka Y."/>
            <person name="Predel R."/>
            <person name="Neupert S."/>
            <person name="Schachtner J."/>
            <person name="Verleyen P."/>
            <person name="Raible F."/>
            <person name="Bork P."/>
            <person name="Friedrich M."/>
            <person name="Walden K.K."/>
            <person name="Robertson H.M."/>
            <person name="Angeli S."/>
            <person name="Foret S."/>
            <person name="Bucher G."/>
            <person name="Schuetz S."/>
            <person name="Maleszka R."/>
            <person name="Wimmer E.A."/>
            <person name="Beeman R.W."/>
            <person name="Lorenzen M."/>
            <person name="Tomoyasu Y."/>
            <person name="Miller S.C."/>
            <person name="Grossmann D."/>
            <person name="Bucher G."/>
        </authorList>
    </citation>
    <scope>NUCLEOTIDE SEQUENCE [LARGE SCALE GENOMIC DNA]</scope>
    <source>
        <strain evidence="1 2">Georgia GA2</strain>
    </source>
</reference>
<evidence type="ECO:0000313" key="1">
    <source>
        <dbReference type="EMBL" id="EFA08373.1"/>
    </source>
</evidence>
<keyword evidence="2" id="KW-1185">Reference proteome</keyword>
<protein>
    <submittedName>
        <fullName evidence="1">Uncharacterized protein</fullName>
    </submittedName>
</protein>
<organism evidence="1 2">
    <name type="scientific">Tribolium castaneum</name>
    <name type="common">Red flour beetle</name>
    <dbReference type="NCBI Taxonomy" id="7070"/>
    <lineage>
        <taxon>Eukaryota</taxon>
        <taxon>Metazoa</taxon>
        <taxon>Ecdysozoa</taxon>
        <taxon>Arthropoda</taxon>
        <taxon>Hexapoda</taxon>
        <taxon>Insecta</taxon>
        <taxon>Pterygota</taxon>
        <taxon>Neoptera</taxon>
        <taxon>Endopterygota</taxon>
        <taxon>Coleoptera</taxon>
        <taxon>Polyphaga</taxon>
        <taxon>Cucujiformia</taxon>
        <taxon>Tenebrionidae</taxon>
        <taxon>Tenebrionidae incertae sedis</taxon>
        <taxon>Tribolium</taxon>
    </lineage>
</organism>
<gene>
    <name evidence="1" type="primary">GLEAN_06016</name>
    <name evidence="1" type="ORF">TcasGA2_TC006016</name>
</gene>
<proteinExistence type="predicted"/>